<comment type="subcellular location">
    <subcellularLocation>
        <location evidence="4">Cytoplasm</location>
    </subcellularLocation>
</comment>
<dbReference type="SUPFAM" id="SSF69754">
    <property type="entry name" value="Ribosome binding protein Y (YfiA homologue)"/>
    <property type="match status" value="1"/>
</dbReference>
<dbReference type="PANTHER" id="PTHR33231">
    <property type="entry name" value="30S RIBOSOMAL PROTEIN"/>
    <property type="match status" value="1"/>
</dbReference>
<dbReference type="InterPro" id="IPR050574">
    <property type="entry name" value="HPF/YfiA_ribosome-assoc"/>
</dbReference>
<keyword evidence="1 4" id="KW-0810">Translation regulation</keyword>
<dbReference type="InterPro" id="IPR034694">
    <property type="entry name" value="HPF_long/plastid"/>
</dbReference>
<evidence type="ECO:0000256" key="4">
    <source>
        <dbReference type="HAMAP-Rule" id="MF_00839"/>
    </source>
</evidence>
<comment type="subunit">
    <text evidence="2">Associates exclusively with 100S ribosomes, which are dimers of 70S ribosomes.</text>
</comment>
<comment type="caution">
    <text evidence="7">The sequence shown here is derived from an EMBL/GenBank/DDBJ whole genome shotgun (WGS) entry which is preliminary data.</text>
</comment>
<comment type="function">
    <text evidence="4">Required for dimerization of active 70S ribosomes into 100S ribosomes in stationary phase; 100S ribosomes are translationally inactive and sometimes present during exponential growth.</text>
</comment>
<evidence type="ECO:0000256" key="3">
    <source>
        <dbReference type="ARBA" id="ARBA00041148"/>
    </source>
</evidence>
<gene>
    <name evidence="4 7" type="primary">hpf</name>
    <name evidence="7" type="ORF">ACFQDM_11550</name>
</gene>
<dbReference type="InterPro" id="IPR032528">
    <property type="entry name" value="Ribosom_S30AE_C"/>
</dbReference>
<evidence type="ECO:0000256" key="2">
    <source>
        <dbReference type="ARBA" id="ARBA00038695"/>
    </source>
</evidence>
<evidence type="ECO:0000256" key="5">
    <source>
        <dbReference type="SAM" id="Coils"/>
    </source>
</evidence>
<evidence type="ECO:0000313" key="8">
    <source>
        <dbReference type="Proteomes" id="UP001596303"/>
    </source>
</evidence>
<feature type="coiled-coil region" evidence="5">
    <location>
        <begin position="73"/>
        <end position="100"/>
    </location>
</feature>
<dbReference type="InterPro" id="IPR036567">
    <property type="entry name" value="RHF-like"/>
</dbReference>
<reference evidence="8" key="1">
    <citation type="journal article" date="2019" name="Int. J. Syst. Evol. Microbiol.">
        <title>The Global Catalogue of Microorganisms (GCM) 10K type strain sequencing project: providing services to taxonomists for standard genome sequencing and annotation.</title>
        <authorList>
            <consortium name="The Broad Institute Genomics Platform"/>
            <consortium name="The Broad Institute Genome Sequencing Center for Infectious Disease"/>
            <person name="Wu L."/>
            <person name="Ma J."/>
        </authorList>
    </citation>
    <scope>NUCLEOTIDE SEQUENCE [LARGE SCALE GENOMIC DNA]</scope>
    <source>
        <strain evidence="8">CGMCC-1.15741</strain>
    </source>
</reference>
<evidence type="ECO:0000259" key="6">
    <source>
        <dbReference type="Pfam" id="PF16321"/>
    </source>
</evidence>
<proteinExistence type="inferred from homology"/>
<comment type="similarity">
    <text evidence="4">Belongs to the HPF/YfiA ribosome-associated protein family. Long HPF subfamily.</text>
</comment>
<protein>
    <recommendedName>
        <fullName evidence="3 4">Ribosome hibernation promoting factor</fullName>
        <shortName evidence="4">HPF</shortName>
    </recommendedName>
</protein>
<dbReference type="Pfam" id="PF16321">
    <property type="entry name" value="Ribosom_S30AE_C"/>
    <property type="match status" value="1"/>
</dbReference>
<dbReference type="Proteomes" id="UP001596303">
    <property type="component" value="Unassembled WGS sequence"/>
</dbReference>
<accession>A0ABW1SB06</accession>
<sequence length="196" mass="21635">MHIQIAGKNIDLGDALRTRIENGLEDAVTKYFDRATEGNVSMAKDGHLYEAECQVALPSGISLQSSAEADDPYAAFELALDKLEKRVRRYKRRLKDHHRSDKSPIPAEMAAYSVLAPVEEEAGEDDEVDYDTVEAPAVIAEKQTKVNTMTASMAVMQLELMDVPALMFRNAVHGGLNMVYRRSDGHIGWVDPGNAS</sequence>
<name>A0ABW1SB06_9PROT</name>
<dbReference type="RefSeq" id="WP_377379187.1">
    <property type="nucleotide sequence ID" value="NZ_JBHSSW010000013.1"/>
</dbReference>
<feature type="domain" description="Sigma 54 modulation/S30EA ribosomal protein C-terminal" evidence="6">
    <location>
        <begin position="134"/>
        <end position="188"/>
    </location>
</feature>
<evidence type="ECO:0000313" key="7">
    <source>
        <dbReference type="EMBL" id="MFC6198720.1"/>
    </source>
</evidence>
<keyword evidence="8" id="KW-1185">Reference proteome</keyword>
<dbReference type="InterPro" id="IPR038416">
    <property type="entry name" value="Ribosom_S30AE_C_sf"/>
</dbReference>
<comment type="subunit">
    <text evidence="4">Interacts with 100S ribosomes.</text>
</comment>
<dbReference type="Pfam" id="PF02482">
    <property type="entry name" value="Ribosomal_S30AE"/>
    <property type="match status" value="1"/>
</dbReference>
<organism evidence="7 8">
    <name type="scientific">Ponticaulis profundi</name>
    <dbReference type="NCBI Taxonomy" id="2665222"/>
    <lineage>
        <taxon>Bacteria</taxon>
        <taxon>Pseudomonadati</taxon>
        <taxon>Pseudomonadota</taxon>
        <taxon>Alphaproteobacteria</taxon>
        <taxon>Hyphomonadales</taxon>
        <taxon>Hyphomonadaceae</taxon>
        <taxon>Ponticaulis</taxon>
    </lineage>
</organism>
<evidence type="ECO:0000256" key="1">
    <source>
        <dbReference type="ARBA" id="ARBA00022845"/>
    </source>
</evidence>
<dbReference type="PANTHER" id="PTHR33231:SF1">
    <property type="entry name" value="30S RIBOSOMAL PROTEIN"/>
    <property type="match status" value="1"/>
</dbReference>
<keyword evidence="4" id="KW-0963">Cytoplasm</keyword>
<dbReference type="InterPro" id="IPR003489">
    <property type="entry name" value="RHF/RaiA"/>
</dbReference>
<dbReference type="Gene3D" id="3.30.160.100">
    <property type="entry name" value="Ribosome hibernation promotion factor-like"/>
    <property type="match status" value="1"/>
</dbReference>
<dbReference type="NCBIfam" id="TIGR00741">
    <property type="entry name" value="yfiA"/>
    <property type="match status" value="1"/>
</dbReference>
<keyword evidence="5" id="KW-0175">Coiled coil</keyword>
<dbReference type="EMBL" id="JBHSSW010000013">
    <property type="protein sequence ID" value="MFC6198720.1"/>
    <property type="molecule type" value="Genomic_DNA"/>
</dbReference>
<dbReference type="HAMAP" id="MF_00839">
    <property type="entry name" value="HPF"/>
    <property type="match status" value="1"/>
</dbReference>
<dbReference type="CDD" id="cd00552">
    <property type="entry name" value="RaiA"/>
    <property type="match status" value="1"/>
</dbReference>
<dbReference type="Gene3D" id="3.30.505.50">
    <property type="entry name" value="Sigma 54 modulation/S30EA ribosomal protein, C-terminal domain"/>
    <property type="match status" value="1"/>
</dbReference>